<sequence>MQQPQNGCMTEAQFKSICEHFTRQSDTAQKAAKAILVNGEESSLVSKAFSQVLTRQAISRIKLHIKRSFDLVQACYPPGGSDQLTEERLRFICKICNHGARSTDAYKKALIDGESVSKCAAEAKMFQSFFEERMEIIKQIHNEFVTNFTKTPRGQSDE</sequence>
<evidence type="ECO:0000256" key="2">
    <source>
        <dbReference type="ARBA" id="ARBA00023163"/>
    </source>
</evidence>
<comment type="caution">
    <text evidence="3">The sequence shown here is derived from an EMBL/GenBank/DDBJ whole genome shotgun (WGS) entry which is preliminary data.</text>
</comment>
<dbReference type="InterPro" id="IPR053721">
    <property type="entry name" value="Fimbrial_Adhesin_Reg"/>
</dbReference>
<evidence type="ECO:0000313" key="4">
    <source>
        <dbReference type="Proteomes" id="UP000309618"/>
    </source>
</evidence>
<dbReference type="RefSeq" id="WP_136501760.1">
    <property type="nucleotide sequence ID" value="NZ_SSUX01000008.1"/>
</dbReference>
<keyword evidence="1" id="KW-0805">Transcription regulation</keyword>
<keyword evidence="2" id="KW-0804">Transcription</keyword>
<reference evidence="3 4" key="1">
    <citation type="submission" date="2019-04" db="EMBL/GenBank/DDBJ databases">
        <title>Comparative genomics of Aeromonas veronii strains pathogenic to fish.</title>
        <authorList>
            <person name="Cascarano M.C."/>
            <person name="Smyrli M."/>
            <person name="Katharios P."/>
        </authorList>
    </citation>
    <scope>NUCLEOTIDE SEQUENCE [LARGE SCALE GENOMIC DNA]</scope>
    <source>
        <strain evidence="3 4">XU1</strain>
    </source>
</reference>
<name>A0A4S5CN68_AERVE</name>
<organism evidence="3 4">
    <name type="scientific">Aeromonas veronii</name>
    <dbReference type="NCBI Taxonomy" id="654"/>
    <lineage>
        <taxon>Bacteria</taxon>
        <taxon>Pseudomonadati</taxon>
        <taxon>Pseudomonadota</taxon>
        <taxon>Gammaproteobacteria</taxon>
        <taxon>Aeromonadales</taxon>
        <taxon>Aeromonadaceae</taxon>
        <taxon>Aeromonas</taxon>
    </lineage>
</organism>
<dbReference type="Proteomes" id="UP000309618">
    <property type="component" value="Unassembled WGS sequence"/>
</dbReference>
<protein>
    <submittedName>
        <fullName evidence="3">Uncharacterized protein</fullName>
    </submittedName>
</protein>
<evidence type="ECO:0000313" key="3">
    <source>
        <dbReference type="EMBL" id="THJ44938.1"/>
    </source>
</evidence>
<evidence type="ECO:0000256" key="1">
    <source>
        <dbReference type="ARBA" id="ARBA00023015"/>
    </source>
</evidence>
<dbReference type="AlphaFoldDB" id="A0A4S5CN68"/>
<dbReference type="Gene3D" id="1.10.10.2690">
    <property type="match status" value="1"/>
</dbReference>
<gene>
    <name evidence="3" type="ORF">E8Q35_12160</name>
</gene>
<dbReference type="EMBL" id="SSUX01000008">
    <property type="protein sequence ID" value="THJ44938.1"/>
    <property type="molecule type" value="Genomic_DNA"/>
</dbReference>
<accession>A0A4S5CN68</accession>
<proteinExistence type="predicted"/>